<dbReference type="AlphaFoldDB" id="A0A841PWF0"/>
<dbReference type="InterPro" id="IPR032479">
    <property type="entry name" value="DUF5058"/>
</dbReference>
<keyword evidence="1" id="KW-0812">Transmembrane</keyword>
<feature type="transmembrane region" description="Helical" evidence="1">
    <location>
        <begin position="124"/>
        <end position="146"/>
    </location>
</feature>
<feature type="transmembrane region" description="Helical" evidence="1">
    <location>
        <begin position="12"/>
        <end position="34"/>
    </location>
</feature>
<keyword evidence="3" id="KW-1185">Reference proteome</keyword>
<dbReference type="Proteomes" id="UP000568839">
    <property type="component" value="Unassembled WGS sequence"/>
</dbReference>
<dbReference type="EMBL" id="JACHHJ010000004">
    <property type="protein sequence ID" value="MBB6450781.1"/>
    <property type="molecule type" value="Genomic_DNA"/>
</dbReference>
<organism evidence="2 3">
    <name type="scientific">Geomicrobium halophilum</name>
    <dbReference type="NCBI Taxonomy" id="549000"/>
    <lineage>
        <taxon>Bacteria</taxon>
        <taxon>Bacillati</taxon>
        <taxon>Bacillota</taxon>
        <taxon>Bacilli</taxon>
        <taxon>Bacillales</taxon>
        <taxon>Geomicrobium</taxon>
    </lineage>
</organism>
<keyword evidence="1" id="KW-0472">Membrane</keyword>
<dbReference type="Pfam" id="PF16481">
    <property type="entry name" value="DUF5058"/>
    <property type="match status" value="1"/>
</dbReference>
<gene>
    <name evidence="2" type="ORF">HNR44_002771</name>
</gene>
<comment type="caution">
    <text evidence="2">The sequence shown here is derived from an EMBL/GenBank/DDBJ whole genome shotgun (WGS) entry which is preliminary data.</text>
</comment>
<proteinExistence type="predicted"/>
<feature type="transmembrane region" description="Helical" evidence="1">
    <location>
        <begin position="55"/>
        <end position="78"/>
    </location>
</feature>
<evidence type="ECO:0008006" key="4">
    <source>
        <dbReference type="Google" id="ProtNLM"/>
    </source>
</evidence>
<evidence type="ECO:0000313" key="2">
    <source>
        <dbReference type="EMBL" id="MBB6450781.1"/>
    </source>
</evidence>
<accession>A0A841PWF0</accession>
<dbReference type="RefSeq" id="WP_343069508.1">
    <property type="nucleotide sequence ID" value="NZ_JACHHJ010000004.1"/>
</dbReference>
<evidence type="ECO:0000313" key="3">
    <source>
        <dbReference type="Proteomes" id="UP000568839"/>
    </source>
</evidence>
<feature type="transmembrane region" description="Helical" evidence="1">
    <location>
        <begin position="216"/>
        <end position="233"/>
    </location>
</feature>
<sequence length="235" mass="24592">MKEVMTVANSIPLWIIAFLVVALVIFQAVIFLRITTKTAPNVGMSANEVRSAVKTGVISSIGPSFGIAIVVVALITLIGSPLTLMRIGIIGSAATETAAAGIGAQSFGVQLGGDDFTTQALTNVVWTMCLGGTGWLIFTALFTKSLGNIQKRVAKKSAKTMATVSLAAMLGVFGFLTSEEMMLSVNHTITAIVAAGSMVIIMGIAEKTKTQWLKEWALGFALIIGMSTGYLSTLI</sequence>
<protein>
    <recommendedName>
        <fullName evidence="4">Translation elongation factor EF-1alpha</fullName>
    </recommendedName>
</protein>
<keyword evidence="1" id="KW-1133">Transmembrane helix</keyword>
<reference evidence="2 3" key="1">
    <citation type="submission" date="2020-08" db="EMBL/GenBank/DDBJ databases">
        <title>Genomic Encyclopedia of Type Strains, Phase IV (KMG-IV): sequencing the most valuable type-strain genomes for metagenomic binning, comparative biology and taxonomic classification.</title>
        <authorList>
            <person name="Goeker M."/>
        </authorList>
    </citation>
    <scope>NUCLEOTIDE SEQUENCE [LARGE SCALE GENOMIC DNA]</scope>
    <source>
        <strain evidence="2 3">DSM 21769</strain>
    </source>
</reference>
<feature type="transmembrane region" description="Helical" evidence="1">
    <location>
        <begin position="158"/>
        <end position="177"/>
    </location>
</feature>
<name>A0A841PWF0_9BACL</name>
<evidence type="ECO:0000256" key="1">
    <source>
        <dbReference type="SAM" id="Phobius"/>
    </source>
</evidence>
<feature type="transmembrane region" description="Helical" evidence="1">
    <location>
        <begin position="183"/>
        <end position="204"/>
    </location>
</feature>